<sequence length="1093" mass="112733">MMATFEAEINALDFAAIDSALTRARNAFEQAQQLSVADLDPTVLLGDLGSALTAAGAVKLDPAVVNDLGGQALQALSELIDLPDLRGIAEIVGGFEVTTERLIVLAEAFGGGGDGAVVLDRIFAALGGSLNLETMLREITDQAAHTLQIDIPDEFTGPLQALSALAGDPDPAELLDILGTVLTGLDLAAVQQLLNGAERALTLVTGAGDAGPLQAAVTAVGVRLDAGYALMAAPAPDVPALLAIIDEVGAAVDAVAVAMPGFAAGLATDLRTAANALPDLNLAASLDRLAAALPLPGEDIPRQLVESLDGMADALEQLTPDAVTAAMAAMKDELLAASGLDRLDDLLSELDRGFDEAAKVLDRLPVRGLRDDAVAAVVAAQQKVLTFDGFGFLDEAVAPIRELNATIASLDPSTVTGGIAAVVAQVNGLLTDIDVAPIRDAVDAVIEPLGDIVDRLVPFVQEIAAQLARIVDQLNGIDFDAAGTATLDLLHGIRNQVVEAVGGGDVPEPVKVAVATAAAVLREMNIAAEISTPFDKAVLAIDVGALIAPVEGIWQVAGDALAKATPSALIAELDPPYEELAAAVDRLSLQPLIDAAQRLFDDVIAQLDRADPRTLIAPLEDRFQDLIDGLTAALDPAPLFAPMRAAYQALRDLLDRIDIAATLRAALGGLADMPHQMSSRLGQRLASGVSGAAPAPVAGDGFQLGDVLRPLALFLGEVRDRLADLAGDALEPALAGLATATRGLRALTDPATGFAVQLGDALDARLTWLDPNAGDGPLARLRRDLESFRLAVAVLDVDAAAGVQLNTAAGNVQFDTRVSAATDTDVAQHAARLRQTSDSATLGRSIRVLARALDAALPDELVSGSLDPTTATAAFLDAVFDRIDPSTLADQLDAIGARIEARFVALGDELANGLFKLVDGLFAGIEPLMPESVIGRLQAGLDRVLASVEVLDPAAVEDAVRGVIRAAISLLGLHSPAALAAELGHVFDTCIAQLRSLSPAALFAGADPFVPIKAQLATMRPSAVLAPLVDKTESFGTALDTIAAIDLQFALGVVDELRQTFTAVLDGVEREWKALLDELSRISEGASVSVSVG</sequence>
<gene>
    <name evidence="1" type="ORF">BN2156_01660</name>
</gene>
<evidence type="ECO:0000313" key="1">
    <source>
        <dbReference type="EMBL" id="CRZ14804.1"/>
    </source>
</evidence>
<evidence type="ECO:0000313" key="2">
    <source>
        <dbReference type="Proteomes" id="UP000199147"/>
    </source>
</evidence>
<proteinExistence type="predicted"/>
<dbReference type="STRING" id="146018.BN2156_01660"/>
<dbReference type="Proteomes" id="UP000199147">
    <property type="component" value="Unassembled WGS sequence"/>
</dbReference>
<keyword evidence="2" id="KW-1185">Reference proteome</keyword>
<organism evidence="1 2">
    <name type="scientific">Mycolicibacterium neworleansense</name>
    <dbReference type="NCBI Taxonomy" id="146018"/>
    <lineage>
        <taxon>Bacteria</taxon>
        <taxon>Bacillati</taxon>
        <taxon>Actinomycetota</taxon>
        <taxon>Actinomycetes</taxon>
        <taxon>Mycobacteriales</taxon>
        <taxon>Mycobacteriaceae</taxon>
        <taxon>Mycolicibacterium</taxon>
    </lineage>
</organism>
<reference evidence="2" key="1">
    <citation type="submission" date="2015-07" db="EMBL/GenBank/DDBJ databases">
        <authorList>
            <person name="Urmite Genomes"/>
        </authorList>
    </citation>
    <scope>NUCLEOTIDE SEQUENCE [LARGE SCALE GENOMIC DNA]</scope>
    <source>
        <strain evidence="2">type strain: ATCC 49404</strain>
    </source>
</reference>
<name>A0A0H5S1C5_9MYCO</name>
<accession>A0A0H5S1C5</accession>
<protein>
    <submittedName>
        <fullName evidence="1">Uncharacterized protein</fullName>
    </submittedName>
</protein>
<dbReference type="AlphaFoldDB" id="A0A0H5S1C5"/>
<dbReference type="EMBL" id="CWKH01000001">
    <property type="protein sequence ID" value="CRZ14804.1"/>
    <property type="molecule type" value="Genomic_DNA"/>
</dbReference>